<organism evidence="1">
    <name type="scientific">Candidatus Kentrum sp. LPFa</name>
    <dbReference type="NCBI Taxonomy" id="2126335"/>
    <lineage>
        <taxon>Bacteria</taxon>
        <taxon>Pseudomonadati</taxon>
        <taxon>Pseudomonadota</taxon>
        <taxon>Gammaproteobacteria</taxon>
        <taxon>Candidatus Kentrum</taxon>
    </lineage>
</organism>
<dbReference type="AlphaFoldDB" id="A0A450WBB2"/>
<accession>A0A450WBB2</accession>
<proteinExistence type="predicted"/>
<dbReference type="InterPro" id="IPR005361">
    <property type="entry name" value="UPF0158"/>
</dbReference>
<dbReference type="EMBL" id="CAADFP010000105">
    <property type="protein sequence ID" value="VFK30203.1"/>
    <property type="molecule type" value="Genomic_DNA"/>
</dbReference>
<sequence>MFYLFGRCLFRQSTGIGKSNERINSDPPKQRAFRCDRGALPWWVGYASHWSTNPNLSANRNMKKEGFELGKEFYTATGKWRCTDIGTRVILAIHLNQENPENYNGPPYSIPEEIFDEYDMEGCSLDPTEFAPMDLEDTKQNIPKSKKFSDIEDAMMFVSFGGYGENIALLDKSTGKIYYRSSDYGDVDEFEEFPEDEYDPDIHIAIPHKNDLDLGRDLVFEFVERFIPDDYGRVDKIFRKQGAYSRYKDLLDSKGILQKWYDFENQREQLALLAWCEENEIDVSD</sequence>
<evidence type="ECO:0000313" key="1">
    <source>
        <dbReference type="EMBL" id="VFK14342.1"/>
    </source>
</evidence>
<gene>
    <name evidence="1" type="ORF">BECKLPF1236A_GA0070988_101041</name>
    <name evidence="2" type="ORF">BECKLPF1236C_GA0070990_101051</name>
</gene>
<dbReference type="EMBL" id="CAADFM010000104">
    <property type="protein sequence ID" value="VFK14342.1"/>
    <property type="molecule type" value="Genomic_DNA"/>
</dbReference>
<protein>
    <submittedName>
        <fullName evidence="1">Uncharacterized protein</fullName>
    </submittedName>
</protein>
<name>A0A450WBB2_9GAMM</name>
<reference evidence="1" key="1">
    <citation type="submission" date="2019-02" db="EMBL/GenBank/DDBJ databases">
        <authorList>
            <person name="Gruber-Vodicka R. H."/>
            <person name="Seah K. B. B."/>
        </authorList>
    </citation>
    <scope>NUCLEOTIDE SEQUENCE</scope>
    <source>
        <strain evidence="1">BECK_S312</strain>
        <strain evidence="2">BECK_S426</strain>
    </source>
</reference>
<evidence type="ECO:0000313" key="2">
    <source>
        <dbReference type="EMBL" id="VFK30203.1"/>
    </source>
</evidence>
<dbReference type="Pfam" id="PF03682">
    <property type="entry name" value="UPF0158"/>
    <property type="match status" value="1"/>
</dbReference>